<dbReference type="Proteomes" id="UP001626550">
    <property type="component" value="Unassembled WGS sequence"/>
</dbReference>
<keyword evidence="3" id="KW-1185">Reference proteome</keyword>
<dbReference type="EMBL" id="JBJKFK010000010">
    <property type="protein sequence ID" value="KAL3321124.1"/>
    <property type="molecule type" value="Genomic_DNA"/>
</dbReference>
<dbReference type="Gene3D" id="1.20.5.340">
    <property type="match status" value="1"/>
</dbReference>
<reference evidence="2 3" key="1">
    <citation type="submission" date="2024-11" db="EMBL/GenBank/DDBJ databases">
        <title>Adaptive evolution of stress response genes in parasites aligns with host niche diversity.</title>
        <authorList>
            <person name="Hahn C."/>
            <person name="Resl P."/>
        </authorList>
    </citation>
    <scope>NUCLEOTIDE SEQUENCE [LARGE SCALE GENOMIC DNA]</scope>
    <source>
        <strain evidence="2">EGGRZ-B1_66</strain>
        <tissue evidence="2">Body</tissue>
    </source>
</reference>
<protein>
    <submittedName>
        <fullName evidence="2">Uncharacterized protein</fullName>
    </submittedName>
</protein>
<evidence type="ECO:0000313" key="2">
    <source>
        <dbReference type="EMBL" id="KAL3321124.1"/>
    </source>
</evidence>
<proteinExistence type="predicted"/>
<organism evidence="2 3">
    <name type="scientific">Cichlidogyrus casuarinus</name>
    <dbReference type="NCBI Taxonomy" id="1844966"/>
    <lineage>
        <taxon>Eukaryota</taxon>
        <taxon>Metazoa</taxon>
        <taxon>Spiralia</taxon>
        <taxon>Lophotrochozoa</taxon>
        <taxon>Platyhelminthes</taxon>
        <taxon>Monogenea</taxon>
        <taxon>Monopisthocotylea</taxon>
        <taxon>Dactylogyridea</taxon>
        <taxon>Ancyrocephalidae</taxon>
        <taxon>Cichlidogyrus</taxon>
    </lineage>
</organism>
<feature type="coiled-coil region" evidence="1">
    <location>
        <begin position="7"/>
        <end position="132"/>
    </location>
</feature>
<gene>
    <name evidence="2" type="ORF">Ciccas_000199</name>
</gene>
<comment type="caution">
    <text evidence="2">The sequence shown here is derived from an EMBL/GenBank/DDBJ whole genome shotgun (WGS) entry which is preliminary data.</text>
</comment>
<keyword evidence="1" id="KW-0175">Coiled coil</keyword>
<sequence>MEQANQLDEQEEKVQELTKELRSVKNSFLVAERTLVQQAGDISDLTSHKQQLQSKCEELTLLLAQQQTSNSSSAELGQVNRMEMTKLQNRIRDLEMSLEHESATKTRLHQAQDRMREQIESLQNQRDEFAGEYFYRFIILVSI</sequence>
<accession>A0ABD2QNQ0</accession>
<dbReference type="AlphaFoldDB" id="A0ABD2QNQ0"/>
<name>A0ABD2QNQ0_9PLAT</name>
<evidence type="ECO:0000256" key="1">
    <source>
        <dbReference type="SAM" id="Coils"/>
    </source>
</evidence>
<dbReference type="SUPFAM" id="SSF90257">
    <property type="entry name" value="Myosin rod fragments"/>
    <property type="match status" value="1"/>
</dbReference>
<evidence type="ECO:0000313" key="3">
    <source>
        <dbReference type="Proteomes" id="UP001626550"/>
    </source>
</evidence>